<dbReference type="EMBL" id="CP076132">
    <property type="protein sequence ID" value="QWG02397.1"/>
    <property type="molecule type" value="Genomic_DNA"/>
</dbReference>
<evidence type="ECO:0000313" key="2">
    <source>
        <dbReference type="EMBL" id="QWG02397.1"/>
    </source>
</evidence>
<proteinExistence type="predicted"/>
<organism evidence="2 3">
    <name type="scientific">Flammeovirga yaeyamensis</name>
    <dbReference type="NCBI Taxonomy" id="367791"/>
    <lineage>
        <taxon>Bacteria</taxon>
        <taxon>Pseudomonadati</taxon>
        <taxon>Bacteroidota</taxon>
        <taxon>Cytophagia</taxon>
        <taxon>Cytophagales</taxon>
        <taxon>Flammeovirgaceae</taxon>
        <taxon>Flammeovirga</taxon>
    </lineage>
</organism>
<keyword evidence="3" id="KW-1185">Reference proteome</keyword>
<accession>A0AAX1N4M5</accession>
<protein>
    <submittedName>
        <fullName evidence="2">DUF4422 domain-containing protein</fullName>
    </submittedName>
</protein>
<gene>
    <name evidence="2" type="ORF">KMW28_02090</name>
</gene>
<sequence>MIFVIHHKEYPFAKNATFQPLHCGKEISDKELYILGDNTGDHISEKNRYINELTGLYWIWKNYNYQESDFIGICHYRRFFNFRKLNPFHDKYRNADAFKKDDILNFYHENLGDQIKSDLKKYDVILPRKQYWKHLSIKSQYLSSHHEEDWNIMIDVLLSKYPEYKATLEKIENKIPTHCYIYNMFITKPEIFEKFMTWMFDIIFEIEKRIQFRQESYQNRTIGFLAERLTNIYFHHNVYKVKHYQIAFIED</sequence>
<evidence type="ECO:0000259" key="1">
    <source>
        <dbReference type="Pfam" id="PF14393"/>
    </source>
</evidence>
<name>A0AAX1N4M5_9BACT</name>
<dbReference type="Pfam" id="PF14393">
    <property type="entry name" value="DUF4422"/>
    <property type="match status" value="1"/>
</dbReference>
<dbReference type="Proteomes" id="UP000678679">
    <property type="component" value="Chromosome 1"/>
</dbReference>
<feature type="domain" description="DUF4422" evidence="1">
    <location>
        <begin position="2"/>
        <end position="237"/>
    </location>
</feature>
<dbReference type="RefSeq" id="WP_169667011.1">
    <property type="nucleotide sequence ID" value="NZ_CP076132.1"/>
</dbReference>
<dbReference type="AlphaFoldDB" id="A0AAX1N4M5"/>
<reference evidence="2 3" key="1">
    <citation type="submission" date="2021-05" db="EMBL/GenBank/DDBJ databases">
        <title>Comparative genomic studies on the polysaccharide-degrading batcterial strains of the Flammeovirga genus.</title>
        <authorList>
            <person name="Zewei F."/>
            <person name="Zheng Z."/>
            <person name="Yu L."/>
            <person name="Ruyue G."/>
            <person name="Yanhong M."/>
            <person name="Yuanyuan C."/>
            <person name="Jingyan G."/>
            <person name="Wenjun H."/>
        </authorList>
    </citation>
    <scope>NUCLEOTIDE SEQUENCE [LARGE SCALE GENOMIC DNA]</scope>
    <source>
        <strain evidence="2 3">NBRC:100898</strain>
    </source>
</reference>
<dbReference type="InterPro" id="IPR025536">
    <property type="entry name" value="DUF4422"/>
</dbReference>
<evidence type="ECO:0000313" key="3">
    <source>
        <dbReference type="Proteomes" id="UP000678679"/>
    </source>
</evidence>
<dbReference type="KEGG" id="fya:KMW28_02090"/>